<dbReference type="GO" id="GO:0061542">
    <property type="term" value="F:3-demethylubiquinol 3-O-methyltransferase activity"/>
    <property type="evidence" value="ECO:0007669"/>
    <property type="project" value="UniProtKB-UniRule"/>
</dbReference>
<dbReference type="FunFam" id="3.40.50.150:FF:000028">
    <property type="entry name" value="Ubiquinone biosynthesis O-methyltransferase"/>
    <property type="match status" value="1"/>
</dbReference>
<dbReference type="Gene3D" id="3.40.50.150">
    <property type="entry name" value="Vaccinia Virus protein VP39"/>
    <property type="match status" value="1"/>
</dbReference>
<dbReference type="NCBIfam" id="TIGR01983">
    <property type="entry name" value="UbiG"/>
    <property type="match status" value="1"/>
</dbReference>
<organism evidence="6 7">
    <name type="scientific">Alcaligenes xylosoxydans xylosoxydans</name>
    <name type="common">Achromobacter xylosoxidans</name>
    <dbReference type="NCBI Taxonomy" id="85698"/>
    <lineage>
        <taxon>Bacteria</taxon>
        <taxon>Pseudomonadati</taxon>
        <taxon>Pseudomonadota</taxon>
        <taxon>Betaproteobacteria</taxon>
        <taxon>Burkholderiales</taxon>
        <taxon>Alcaligenaceae</taxon>
        <taxon>Achromobacter</taxon>
    </lineage>
</organism>
<evidence type="ECO:0000256" key="2">
    <source>
        <dbReference type="ARBA" id="ARBA00022679"/>
    </source>
</evidence>
<dbReference type="KEGG" id="axx:ERS451415_01602"/>
<reference evidence="6" key="1">
    <citation type="submission" date="2022-12" db="EMBL/GenBank/DDBJ databases">
        <authorList>
            <person name="Voronina O.L."/>
            <person name="Kunda M.S."/>
            <person name="Ryzhova N."/>
            <person name="Aksenova E.I."/>
        </authorList>
    </citation>
    <scope>NUCLEOTIDE SEQUENCE</scope>
    <source>
        <strain evidence="6">SCCH136:Ach223948</strain>
    </source>
</reference>
<evidence type="ECO:0000313" key="7">
    <source>
        <dbReference type="Proteomes" id="UP001141992"/>
    </source>
</evidence>
<dbReference type="EMBL" id="JAPZVI010000001">
    <property type="protein sequence ID" value="MCZ8400076.1"/>
    <property type="molecule type" value="Genomic_DNA"/>
</dbReference>
<evidence type="ECO:0000256" key="5">
    <source>
        <dbReference type="HAMAP-Rule" id="MF_00472"/>
    </source>
</evidence>
<protein>
    <recommendedName>
        <fullName evidence="5">Ubiquinone biosynthesis O-methyltransferase</fullName>
    </recommendedName>
    <alternativeName>
        <fullName evidence="5">2-polyprenyl-6-hydroxyphenol methylase</fullName>
        <ecNumber evidence="5">2.1.1.222</ecNumber>
    </alternativeName>
    <alternativeName>
        <fullName evidence="5">3-demethylubiquinone 3-O-methyltransferase</fullName>
        <ecNumber evidence="5">2.1.1.64</ecNumber>
    </alternativeName>
</protein>
<dbReference type="GO" id="GO:0102208">
    <property type="term" value="F:2-polyprenyl-6-hydroxyphenol methylase activity"/>
    <property type="evidence" value="ECO:0007669"/>
    <property type="project" value="UniProtKB-EC"/>
</dbReference>
<dbReference type="PANTHER" id="PTHR43464">
    <property type="entry name" value="METHYLTRANSFERASE"/>
    <property type="match status" value="1"/>
</dbReference>
<dbReference type="RefSeq" id="WP_006388254.1">
    <property type="nucleotide sequence ID" value="NZ_CABIYZ010000001.1"/>
</dbReference>
<dbReference type="InterPro" id="IPR029063">
    <property type="entry name" value="SAM-dependent_MTases_sf"/>
</dbReference>
<dbReference type="InterPro" id="IPR010233">
    <property type="entry name" value="UbiG_MeTrfase"/>
</dbReference>
<sequence>MSTHTSDTAQATVNADQAELDKFGALASRWWDPESEFKPLHAINPLRLEWIQESVGSLAGKKVLDVGCGGGILSEAMARSGAQVTGIDLADKSLKIAKLHGLESGVKVEYRKVPVEQLAAEQPGQYDVVTCMEMLEHVPDPASIVRACAALTKPGGWVFFSTLNRNPKSFLFAIIGAEYVLRLLPRGTHTYDMFIKPSELAAAARGAGLEPVGMRGMEYNPITQIYSLTSDTSVNYLMATRK</sequence>
<keyword evidence="2 5" id="KW-0808">Transferase</keyword>
<evidence type="ECO:0000313" key="6">
    <source>
        <dbReference type="EMBL" id="MCZ8400076.1"/>
    </source>
</evidence>
<feature type="binding site" evidence="5">
    <location>
        <position position="47"/>
    </location>
    <ligand>
        <name>S-adenosyl-L-methionine</name>
        <dbReference type="ChEBI" id="CHEBI:59789"/>
    </ligand>
</feature>
<feature type="binding site" evidence="5">
    <location>
        <position position="132"/>
    </location>
    <ligand>
        <name>S-adenosyl-L-methionine</name>
        <dbReference type="ChEBI" id="CHEBI:59789"/>
    </ligand>
</feature>
<dbReference type="EC" id="2.1.1.222" evidence="5"/>
<comment type="pathway">
    <text evidence="5">Cofactor biosynthesis; ubiquinone biosynthesis.</text>
</comment>
<keyword evidence="4 5" id="KW-0949">S-adenosyl-L-methionine</keyword>
<feature type="binding site" evidence="5">
    <location>
        <position position="67"/>
    </location>
    <ligand>
        <name>S-adenosyl-L-methionine</name>
        <dbReference type="ChEBI" id="CHEBI:59789"/>
    </ligand>
</feature>
<evidence type="ECO:0000256" key="1">
    <source>
        <dbReference type="ARBA" id="ARBA00022603"/>
    </source>
</evidence>
<accession>A0A0D6GRK9</accession>
<dbReference type="HAMAP" id="MF_00472">
    <property type="entry name" value="UbiG"/>
    <property type="match status" value="1"/>
</dbReference>
<gene>
    <name evidence="5 6" type="primary">ubiG</name>
    <name evidence="6" type="ORF">O9570_01390</name>
</gene>
<comment type="function">
    <text evidence="5">O-methyltransferase that catalyzes the 2 O-methylation steps in the ubiquinone biosynthetic pathway.</text>
</comment>
<comment type="catalytic activity">
    <reaction evidence="5">
        <text>a 3-(all-trans-polyprenyl)benzene-1,2-diol + S-adenosyl-L-methionine = a 2-methoxy-6-(all-trans-polyprenyl)phenol + S-adenosyl-L-homocysteine + H(+)</text>
        <dbReference type="Rhea" id="RHEA:31411"/>
        <dbReference type="Rhea" id="RHEA-COMP:9550"/>
        <dbReference type="Rhea" id="RHEA-COMP:9551"/>
        <dbReference type="ChEBI" id="CHEBI:15378"/>
        <dbReference type="ChEBI" id="CHEBI:57856"/>
        <dbReference type="ChEBI" id="CHEBI:59789"/>
        <dbReference type="ChEBI" id="CHEBI:62729"/>
        <dbReference type="ChEBI" id="CHEBI:62731"/>
        <dbReference type="EC" id="2.1.1.222"/>
    </reaction>
</comment>
<dbReference type="SUPFAM" id="SSF53335">
    <property type="entry name" value="S-adenosyl-L-methionine-dependent methyltransferases"/>
    <property type="match status" value="1"/>
</dbReference>
<dbReference type="GeneID" id="75275377"/>
<comment type="similarity">
    <text evidence="5">Belongs to the methyltransferase superfamily. UbiG/COQ3 family.</text>
</comment>
<dbReference type="Proteomes" id="UP001141992">
    <property type="component" value="Unassembled WGS sequence"/>
</dbReference>
<feature type="binding site" evidence="5">
    <location>
        <position position="88"/>
    </location>
    <ligand>
        <name>S-adenosyl-L-methionine</name>
        <dbReference type="ChEBI" id="CHEBI:59789"/>
    </ligand>
</feature>
<dbReference type="GO" id="GO:0032259">
    <property type="term" value="P:methylation"/>
    <property type="evidence" value="ECO:0007669"/>
    <property type="project" value="UniProtKB-KW"/>
</dbReference>
<dbReference type="EC" id="2.1.1.64" evidence="5"/>
<dbReference type="eggNOG" id="COG2227">
    <property type="taxonomic scope" value="Bacteria"/>
</dbReference>
<keyword evidence="3 5" id="KW-0831">Ubiquinone biosynthesis</keyword>
<comment type="caution">
    <text evidence="6">The sequence shown here is derived from an EMBL/GenBank/DDBJ whole genome shotgun (WGS) entry which is preliminary data.</text>
</comment>
<dbReference type="PANTHER" id="PTHR43464:SF19">
    <property type="entry name" value="UBIQUINONE BIOSYNTHESIS O-METHYLTRANSFERASE, MITOCHONDRIAL"/>
    <property type="match status" value="1"/>
</dbReference>
<proteinExistence type="inferred from homology"/>
<comment type="catalytic activity">
    <reaction evidence="5">
        <text>a 3-demethylubiquinol + S-adenosyl-L-methionine = a ubiquinol + S-adenosyl-L-homocysteine + H(+)</text>
        <dbReference type="Rhea" id="RHEA:44380"/>
        <dbReference type="Rhea" id="RHEA-COMP:9566"/>
        <dbReference type="Rhea" id="RHEA-COMP:10914"/>
        <dbReference type="ChEBI" id="CHEBI:15378"/>
        <dbReference type="ChEBI" id="CHEBI:17976"/>
        <dbReference type="ChEBI" id="CHEBI:57856"/>
        <dbReference type="ChEBI" id="CHEBI:59789"/>
        <dbReference type="ChEBI" id="CHEBI:84422"/>
        <dbReference type="EC" id="2.1.1.64"/>
    </reaction>
</comment>
<keyword evidence="1 5" id="KW-0489">Methyltransferase</keyword>
<dbReference type="Pfam" id="PF13489">
    <property type="entry name" value="Methyltransf_23"/>
    <property type="match status" value="1"/>
</dbReference>
<name>A0A0D6GRK9_ALCXX</name>
<dbReference type="CDD" id="cd02440">
    <property type="entry name" value="AdoMet_MTases"/>
    <property type="match status" value="1"/>
</dbReference>
<dbReference type="GO" id="GO:0010420">
    <property type="term" value="F:polyprenyldihydroxybenzoate methyltransferase activity"/>
    <property type="evidence" value="ECO:0007669"/>
    <property type="project" value="InterPro"/>
</dbReference>
<evidence type="ECO:0000256" key="3">
    <source>
        <dbReference type="ARBA" id="ARBA00022688"/>
    </source>
</evidence>
<dbReference type="AlphaFoldDB" id="A0A0D6GRK9"/>
<evidence type="ECO:0000256" key="4">
    <source>
        <dbReference type="ARBA" id="ARBA00022691"/>
    </source>
</evidence>